<dbReference type="InterPro" id="IPR026367">
    <property type="entry name" value="FxsC_C"/>
</dbReference>
<name>A0A3A4B379_9ACTN</name>
<dbReference type="GO" id="GO:0007165">
    <property type="term" value="P:signal transduction"/>
    <property type="evidence" value="ECO:0007669"/>
    <property type="project" value="InterPro"/>
</dbReference>
<organism evidence="3 4">
    <name type="scientific">Bailinhaonella thermotolerans</name>
    <dbReference type="NCBI Taxonomy" id="1070861"/>
    <lineage>
        <taxon>Bacteria</taxon>
        <taxon>Bacillati</taxon>
        <taxon>Actinomycetota</taxon>
        <taxon>Actinomycetes</taxon>
        <taxon>Streptosporangiales</taxon>
        <taxon>Streptosporangiaceae</taxon>
        <taxon>Bailinhaonella</taxon>
    </lineage>
</organism>
<dbReference type="OrthoDB" id="9150238at2"/>
<evidence type="ECO:0000313" key="4">
    <source>
        <dbReference type="Proteomes" id="UP000265768"/>
    </source>
</evidence>
<dbReference type="NCBIfam" id="NF040588">
    <property type="entry name" value="FxsC_Nterm"/>
    <property type="match status" value="1"/>
</dbReference>
<accession>A0A3A4B379</accession>
<proteinExistence type="predicted"/>
<dbReference type="Proteomes" id="UP000265768">
    <property type="component" value="Unassembled WGS sequence"/>
</dbReference>
<comment type="caution">
    <text evidence="3">The sequence shown here is derived from an EMBL/GenBank/DDBJ whole genome shotgun (WGS) entry which is preliminary data.</text>
</comment>
<dbReference type="RefSeq" id="WP_119926748.1">
    <property type="nucleotide sequence ID" value="NZ_QZEY01000004.1"/>
</dbReference>
<keyword evidence="4" id="KW-1185">Reference proteome</keyword>
<dbReference type="InterPro" id="IPR000157">
    <property type="entry name" value="TIR_dom"/>
</dbReference>
<dbReference type="InterPro" id="IPR035897">
    <property type="entry name" value="Toll_tir_struct_dom_sf"/>
</dbReference>
<feature type="region of interest" description="Disordered" evidence="1">
    <location>
        <begin position="396"/>
        <end position="418"/>
    </location>
</feature>
<dbReference type="InterPro" id="IPR047603">
    <property type="entry name" value="FxsC_N"/>
</dbReference>
<dbReference type="Gene3D" id="3.40.50.10140">
    <property type="entry name" value="Toll/interleukin-1 receptor homology (TIR) domain"/>
    <property type="match status" value="1"/>
</dbReference>
<evidence type="ECO:0000256" key="1">
    <source>
        <dbReference type="SAM" id="MobiDB-lite"/>
    </source>
</evidence>
<evidence type="ECO:0000259" key="2">
    <source>
        <dbReference type="Pfam" id="PF13676"/>
    </source>
</evidence>
<gene>
    <name evidence="3" type="ORF">D5H75_13295</name>
</gene>
<sequence>MAGTPEARPHPPYFFLSYARVPHNDPANKNPNIWVERFYRDVCHEILQLTSLPHGVPAGFMDTDLATGVEWDKRLALELATCQVFVPLYSPRYFESEQCGKEWAAFDLRRRHHMSGGGNPPEVIVPAYWVPVPEYKIPESLRAIQFSDKALGTHYKERGLYGLMKISRFRDHYKLAVDSLAKRIIAVADEVRLPPAEPCDYAAIKSVFERDEGRRFQITVVSYSADTVADGRDPKYYGTAARDWNPYPPEASRALAEIAAEIVRRAGFEPDVGTYEEHRRDLKAASPACPALVLVDPWTAADPHFREVFAELDRPDRPWVGLAVPWNDADAQTTECMDALRAGLREVLPAKIDQGRPAVRKAANGLHGLADFESSLTLVISELGSAYLRHVQAPQVPGTARPRLYPPSHSDPPEEGEP</sequence>
<dbReference type="NCBIfam" id="TIGR04276">
    <property type="entry name" value="FxsC_Cterm"/>
    <property type="match status" value="1"/>
</dbReference>
<evidence type="ECO:0000313" key="3">
    <source>
        <dbReference type="EMBL" id="RJL32499.1"/>
    </source>
</evidence>
<protein>
    <submittedName>
        <fullName evidence="3">TIR domain-containing protein</fullName>
    </submittedName>
</protein>
<dbReference type="Pfam" id="PF13676">
    <property type="entry name" value="TIR_2"/>
    <property type="match status" value="1"/>
</dbReference>
<feature type="domain" description="TIR" evidence="2">
    <location>
        <begin position="55"/>
        <end position="147"/>
    </location>
</feature>
<reference evidence="3 4" key="1">
    <citation type="submission" date="2018-09" db="EMBL/GenBank/DDBJ databases">
        <title>YIM 75507 draft genome.</title>
        <authorList>
            <person name="Tang S."/>
            <person name="Feng Y."/>
        </authorList>
    </citation>
    <scope>NUCLEOTIDE SEQUENCE [LARGE SCALE GENOMIC DNA]</scope>
    <source>
        <strain evidence="3 4">YIM 75507</strain>
    </source>
</reference>
<dbReference type="AlphaFoldDB" id="A0A3A4B379"/>
<dbReference type="EMBL" id="QZEY01000004">
    <property type="protein sequence ID" value="RJL32499.1"/>
    <property type="molecule type" value="Genomic_DNA"/>
</dbReference>